<keyword evidence="3" id="KW-1185">Reference proteome</keyword>
<gene>
    <name evidence="2" type="ORF">WN55_01212</name>
</gene>
<dbReference type="Proteomes" id="UP000076502">
    <property type="component" value="Unassembled WGS sequence"/>
</dbReference>
<organism evidence="2 3">
    <name type="scientific">Dufourea novaeangliae</name>
    <name type="common">Sweat bee</name>
    <dbReference type="NCBI Taxonomy" id="178035"/>
    <lineage>
        <taxon>Eukaryota</taxon>
        <taxon>Metazoa</taxon>
        <taxon>Ecdysozoa</taxon>
        <taxon>Arthropoda</taxon>
        <taxon>Hexapoda</taxon>
        <taxon>Insecta</taxon>
        <taxon>Pterygota</taxon>
        <taxon>Neoptera</taxon>
        <taxon>Endopterygota</taxon>
        <taxon>Hymenoptera</taxon>
        <taxon>Apocrita</taxon>
        <taxon>Aculeata</taxon>
        <taxon>Apoidea</taxon>
        <taxon>Anthophila</taxon>
        <taxon>Halictidae</taxon>
        <taxon>Rophitinae</taxon>
        <taxon>Dufourea</taxon>
    </lineage>
</organism>
<sequence>MMKAKIKETPEEGVEEERGRKNRTWDGGDEDGQREDSKELERRMAFDICQEAEDFLRGT</sequence>
<protein>
    <submittedName>
        <fullName evidence="2">Uncharacterized protein</fullName>
    </submittedName>
</protein>
<dbReference type="AlphaFoldDB" id="A0A154NWM3"/>
<evidence type="ECO:0000256" key="1">
    <source>
        <dbReference type="SAM" id="MobiDB-lite"/>
    </source>
</evidence>
<dbReference type="EMBL" id="KQ434773">
    <property type="protein sequence ID" value="KZC03952.1"/>
    <property type="molecule type" value="Genomic_DNA"/>
</dbReference>
<feature type="compositionally biased region" description="Basic and acidic residues" evidence="1">
    <location>
        <begin position="1"/>
        <end position="26"/>
    </location>
</feature>
<name>A0A154NWM3_DUFNO</name>
<evidence type="ECO:0000313" key="3">
    <source>
        <dbReference type="Proteomes" id="UP000076502"/>
    </source>
</evidence>
<accession>A0A154NWM3</accession>
<feature type="region of interest" description="Disordered" evidence="1">
    <location>
        <begin position="1"/>
        <end position="40"/>
    </location>
</feature>
<evidence type="ECO:0000313" key="2">
    <source>
        <dbReference type="EMBL" id="KZC03952.1"/>
    </source>
</evidence>
<proteinExistence type="predicted"/>
<reference evidence="2 3" key="1">
    <citation type="submission" date="2015-07" db="EMBL/GenBank/DDBJ databases">
        <title>The genome of Dufourea novaeangliae.</title>
        <authorList>
            <person name="Pan H."/>
            <person name="Kapheim K."/>
        </authorList>
    </citation>
    <scope>NUCLEOTIDE SEQUENCE [LARGE SCALE GENOMIC DNA]</scope>
    <source>
        <strain evidence="2">0120121106</strain>
        <tissue evidence="2">Whole body</tissue>
    </source>
</reference>